<accession>A0ABQ1X539</accession>
<name>A0ABQ1X539_9BACT</name>
<evidence type="ECO:0000313" key="2">
    <source>
        <dbReference type="Proteomes" id="UP000601361"/>
    </source>
</evidence>
<gene>
    <name evidence="1" type="ORF">GCM10011378_40550</name>
</gene>
<dbReference type="Proteomes" id="UP000601361">
    <property type="component" value="Unassembled WGS sequence"/>
</dbReference>
<sequence length="60" mass="6721">MKITSATKSQIAGWYNCAPDTLRRWLLEAGLHFGRRKILRANEIAQIIDVLGPPSKEIDG</sequence>
<evidence type="ECO:0008006" key="3">
    <source>
        <dbReference type="Google" id="ProtNLM"/>
    </source>
</evidence>
<protein>
    <recommendedName>
        <fullName evidence="3">DUF4248 domain-containing protein</fullName>
    </recommendedName>
</protein>
<reference evidence="2" key="1">
    <citation type="journal article" date="2019" name="Int. J. Syst. Evol. Microbiol.">
        <title>The Global Catalogue of Microorganisms (GCM) 10K type strain sequencing project: providing services to taxonomists for standard genome sequencing and annotation.</title>
        <authorList>
            <consortium name="The Broad Institute Genomics Platform"/>
            <consortium name="The Broad Institute Genome Sequencing Center for Infectious Disease"/>
            <person name="Wu L."/>
            <person name="Ma J."/>
        </authorList>
    </citation>
    <scope>NUCLEOTIDE SEQUENCE [LARGE SCALE GENOMIC DNA]</scope>
    <source>
        <strain evidence="2">CGMCC 1.12990</strain>
    </source>
</reference>
<keyword evidence="2" id="KW-1185">Reference proteome</keyword>
<dbReference type="RefSeq" id="WP_188559684.1">
    <property type="nucleotide sequence ID" value="NZ_BMGS01000015.1"/>
</dbReference>
<evidence type="ECO:0000313" key="1">
    <source>
        <dbReference type="EMBL" id="GGG60449.1"/>
    </source>
</evidence>
<organism evidence="1 2">
    <name type="scientific">Hymenobacter glacieicola</name>
    <dbReference type="NCBI Taxonomy" id="1562124"/>
    <lineage>
        <taxon>Bacteria</taxon>
        <taxon>Pseudomonadati</taxon>
        <taxon>Bacteroidota</taxon>
        <taxon>Cytophagia</taxon>
        <taxon>Cytophagales</taxon>
        <taxon>Hymenobacteraceae</taxon>
        <taxon>Hymenobacter</taxon>
    </lineage>
</organism>
<proteinExistence type="predicted"/>
<dbReference type="EMBL" id="BMGS01000015">
    <property type="protein sequence ID" value="GGG60449.1"/>
    <property type="molecule type" value="Genomic_DNA"/>
</dbReference>
<comment type="caution">
    <text evidence="1">The sequence shown here is derived from an EMBL/GenBank/DDBJ whole genome shotgun (WGS) entry which is preliminary data.</text>
</comment>